<evidence type="ECO:0000256" key="1">
    <source>
        <dbReference type="SAM" id="MobiDB-lite"/>
    </source>
</evidence>
<reference evidence="2 3" key="1">
    <citation type="journal article" date="2019" name="Int. J. Syst. Evol. Microbiol.">
        <title>The Global Catalogue of Microorganisms (GCM) 10K type strain sequencing project: providing services to taxonomists for standard genome sequencing and annotation.</title>
        <authorList>
            <consortium name="The Broad Institute Genomics Platform"/>
            <consortium name="The Broad Institute Genome Sequencing Center for Infectious Disease"/>
            <person name="Wu L."/>
            <person name="Ma J."/>
        </authorList>
    </citation>
    <scope>NUCLEOTIDE SEQUENCE [LARGE SCALE GENOMIC DNA]</scope>
    <source>
        <strain evidence="2 3">JCM 14368</strain>
    </source>
</reference>
<keyword evidence="3" id="KW-1185">Reference proteome</keyword>
<dbReference type="RefSeq" id="WP_343761573.1">
    <property type="nucleotide sequence ID" value="NZ_BAAADB010000037.1"/>
</dbReference>
<name>A0ABN1CRB7_9DEIO</name>
<dbReference type="EMBL" id="BAAADB010000037">
    <property type="protein sequence ID" value="GAA0524280.1"/>
    <property type="molecule type" value="Genomic_DNA"/>
</dbReference>
<accession>A0ABN1CRB7</accession>
<protein>
    <recommendedName>
        <fullName evidence="4">Replication protein</fullName>
    </recommendedName>
</protein>
<organism evidence="2 3">
    <name type="scientific">Deinococcus depolymerans</name>
    <dbReference type="NCBI Taxonomy" id="392408"/>
    <lineage>
        <taxon>Bacteria</taxon>
        <taxon>Thermotogati</taxon>
        <taxon>Deinococcota</taxon>
        <taxon>Deinococci</taxon>
        <taxon>Deinococcales</taxon>
        <taxon>Deinococcaceae</taxon>
        <taxon>Deinococcus</taxon>
    </lineage>
</organism>
<feature type="compositionally biased region" description="Basic residues" evidence="1">
    <location>
        <begin position="376"/>
        <end position="388"/>
    </location>
</feature>
<evidence type="ECO:0000313" key="3">
    <source>
        <dbReference type="Proteomes" id="UP001500191"/>
    </source>
</evidence>
<sequence length="388" mass="42302">MTSLGISAANPSHLFSGLQDLHEWDALCPPDDAPTSGLVNRERQRQQFALLDVACTLLPGDSRLQRCHRIRLTTGAPLSVYELPWGPLALQNVQTCGRPYCPLCGPRIRSRRGRELVGFAQALTAQGYRALRVDWTHAHPPGTSMAVQVEQQRHVFQAINRGRRALSQQLRGLGSYVGARRALDYTYGVGGHHLHAHSVLFLKTDAPLEDVMNVVRGAYLHAAQQVGVTVGVAGVHGAWIDPEGARYLHKAGWVRPLTMGSSCSPEQLLLLAGQGDADAGNAWTEYAQGLQGVRTISTTPGLRARAEHALASDGDDAQLAQGTVPQGARLVARLAPSMARLPLFALPAMATSQRPPQPPRLQMRRVRSPLVTTARRLPRNRHSLQQRQ</sequence>
<evidence type="ECO:0000313" key="2">
    <source>
        <dbReference type="EMBL" id="GAA0524280.1"/>
    </source>
</evidence>
<proteinExistence type="predicted"/>
<gene>
    <name evidence="2" type="ORF">GCM10008937_34600</name>
</gene>
<comment type="caution">
    <text evidence="2">The sequence shown here is derived from an EMBL/GenBank/DDBJ whole genome shotgun (WGS) entry which is preliminary data.</text>
</comment>
<evidence type="ECO:0008006" key="4">
    <source>
        <dbReference type="Google" id="ProtNLM"/>
    </source>
</evidence>
<dbReference type="Proteomes" id="UP001500191">
    <property type="component" value="Unassembled WGS sequence"/>
</dbReference>
<feature type="region of interest" description="Disordered" evidence="1">
    <location>
        <begin position="349"/>
        <end position="388"/>
    </location>
</feature>